<dbReference type="EMBL" id="MCFL01000053">
    <property type="protein sequence ID" value="ORZ31929.1"/>
    <property type="molecule type" value="Genomic_DNA"/>
</dbReference>
<proteinExistence type="predicted"/>
<dbReference type="AlphaFoldDB" id="A0A1Y2HBI5"/>
<dbReference type="OrthoDB" id="5563634at2759"/>
<evidence type="ECO:0000313" key="2">
    <source>
        <dbReference type="Proteomes" id="UP000193411"/>
    </source>
</evidence>
<dbReference type="STRING" id="765915.A0A1Y2HBI5"/>
<protein>
    <submittedName>
        <fullName evidence="1">Uncharacterized protein</fullName>
    </submittedName>
</protein>
<keyword evidence="2" id="KW-1185">Reference proteome</keyword>
<accession>A0A1Y2HBI5</accession>
<name>A0A1Y2HBI5_9FUNG</name>
<dbReference type="Proteomes" id="UP000193411">
    <property type="component" value="Unassembled WGS sequence"/>
</dbReference>
<gene>
    <name evidence="1" type="ORF">BCR44DRAFT_1257536</name>
</gene>
<comment type="caution">
    <text evidence="1">The sequence shown here is derived from an EMBL/GenBank/DDBJ whole genome shotgun (WGS) entry which is preliminary data.</text>
</comment>
<reference evidence="1 2" key="1">
    <citation type="submission" date="2016-07" db="EMBL/GenBank/DDBJ databases">
        <title>Pervasive Adenine N6-methylation of Active Genes in Fungi.</title>
        <authorList>
            <consortium name="DOE Joint Genome Institute"/>
            <person name="Mondo S.J."/>
            <person name="Dannebaum R.O."/>
            <person name="Kuo R.C."/>
            <person name="Labutti K."/>
            <person name="Haridas S."/>
            <person name="Kuo A."/>
            <person name="Salamov A."/>
            <person name="Ahrendt S.R."/>
            <person name="Lipzen A."/>
            <person name="Sullivan W."/>
            <person name="Andreopoulos W.B."/>
            <person name="Clum A."/>
            <person name="Lindquist E."/>
            <person name="Daum C."/>
            <person name="Ramamoorthy G.K."/>
            <person name="Gryganskyi A."/>
            <person name="Culley D."/>
            <person name="Magnuson J.K."/>
            <person name="James T.Y."/>
            <person name="O'Malley M.A."/>
            <person name="Stajich J.E."/>
            <person name="Spatafora J.W."/>
            <person name="Visel A."/>
            <person name="Grigoriev I.V."/>
        </authorList>
    </citation>
    <scope>NUCLEOTIDE SEQUENCE [LARGE SCALE GENOMIC DNA]</scope>
    <source>
        <strain evidence="1 2">PL171</strain>
    </source>
</reference>
<organism evidence="1 2">
    <name type="scientific">Catenaria anguillulae PL171</name>
    <dbReference type="NCBI Taxonomy" id="765915"/>
    <lineage>
        <taxon>Eukaryota</taxon>
        <taxon>Fungi</taxon>
        <taxon>Fungi incertae sedis</taxon>
        <taxon>Blastocladiomycota</taxon>
        <taxon>Blastocladiomycetes</taxon>
        <taxon>Blastocladiales</taxon>
        <taxon>Catenariaceae</taxon>
        <taxon>Catenaria</taxon>
    </lineage>
</organism>
<sequence>MTLQPNQIIRTALSQQLKVFEKFIIVNYILKSIQGFGIQEVDRLFTTCLDNATLFPDAWRYMAAFSCAVTPSAPVQAAVISQCSLMSAPRHLLELMLTNWTVRQAMRLYGITFVEANSIWTDTQLRLVVTWADNVTIPVNLHPAQQVSSIVQCLISWRQIPVPVNEYTLCLTGLGIDLRLSPLDSFFDLLCLYQQLYEAGTVSIRIERLFVPPVVAIPGLATPSPIQADRALCHMQLAPKYPDLANNGDEAVQRAQDTGLWAMRFPAHLPTSPKDTLHAFWIVCTKSGFVVERMHRLGTEVALACRWDDFVIVGATPHCLTVHIDGANHSVDCSGNKVAEFVNTWIASIHSSVAIMLGEYTSREGSRCPKAAVVQVHDERLPWVLVSSQFPTIPQTWVPRTHLEYLVDATRAAAATRASCQCGLRLQCGKWRPPEWTRPSCSCRDCRSIAIPTTRRPCLKCVADQSQMLSARPT</sequence>
<evidence type="ECO:0000313" key="1">
    <source>
        <dbReference type="EMBL" id="ORZ31929.1"/>
    </source>
</evidence>